<dbReference type="InterPro" id="IPR012475">
    <property type="entry name" value="Fungal_lectin"/>
</dbReference>
<keyword evidence="3" id="KW-0472">Membrane</keyword>
<dbReference type="Gene3D" id="2.120.10.70">
    <property type="entry name" value="Fucose-specific lectin"/>
    <property type="match status" value="1"/>
</dbReference>
<dbReference type="AlphaFoldDB" id="A0A2T6ZD74"/>
<evidence type="ECO:0000256" key="2">
    <source>
        <dbReference type="SAM" id="MobiDB-lite"/>
    </source>
</evidence>
<dbReference type="SUPFAM" id="SSF89372">
    <property type="entry name" value="Fucose-specific lectin"/>
    <property type="match status" value="1"/>
</dbReference>
<feature type="transmembrane region" description="Helical" evidence="3">
    <location>
        <begin position="68"/>
        <end position="91"/>
    </location>
</feature>
<feature type="compositionally biased region" description="Low complexity" evidence="2">
    <location>
        <begin position="114"/>
        <end position="125"/>
    </location>
</feature>
<evidence type="ECO:0000256" key="1">
    <source>
        <dbReference type="ARBA" id="ARBA00009042"/>
    </source>
</evidence>
<dbReference type="Pfam" id="PF07938">
    <property type="entry name" value="Fungal_lectin"/>
    <property type="match status" value="1"/>
</dbReference>
<organism evidence="4 5">
    <name type="scientific">Tuber borchii</name>
    <name type="common">White truffle</name>
    <dbReference type="NCBI Taxonomy" id="42251"/>
    <lineage>
        <taxon>Eukaryota</taxon>
        <taxon>Fungi</taxon>
        <taxon>Dikarya</taxon>
        <taxon>Ascomycota</taxon>
        <taxon>Pezizomycotina</taxon>
        <taxon>Pezizomycetes</taxon>
        <taxon>Pezizales</taxon>
        <taxon>Tuberaceae</taxon>
        <taxon>Tuber</taxon>
    </lineage>
</organism>
<evidence type="ECO:0000256" key="3">
    <source>
        <dbReference type="SAM" id="Phobius"/>
    </source>
</evidence>
<keyword evidence="5" id="KW-1185">Reference proteome</keyword>
<comment type="caution">
    <text evidence="4">The sequence shown here is derived from an EMBL/GenBank/DDBJ whole genome shotgun (WGS) entry which is preliminary data.</text>
</comment>
<feature type="region of interest" description="Disordered" evidence="2">
    <location>
        <begin position="96"/>
        <end position="152"/>
    </location>
</feature>
<feature type="compositionally biased region" description="Low complexity" evidence="2">
    <location>
        <begin position="99"/>
        <end position="108"/>
    </location>
</feature>
<sequence length="298" mass="31956">MSIEWRTDDQNLPTSPGGANPDLSPEYDTSPEVLHTAQPGQEDDQKELAQNSGFKVSKGEIWGMKRKTFMIVLGIFVVLIIVVAAGIGWGVGITARSRNNNNNGASESTKSKSQDSSSASSLPTPISDPPETTTTVSAPGPATPTPTQNTPLAAFSWNSSHIQIFYKLPDGTIGYRDSDGSKWLGQWDGITKPKADSPLAVIGWLDGDVRQVRVYTVSENNTLRESRANSATPSVWITRGVSNTEGLVVVAAGSQLTTCTWPNDMGQGIRVYYQDPQGHIQEVSWNGANWGSGPLPGI</sequence>
<comment type="similarity">
    <text evidence="1">Belongs to the fungal fucose-specific lectin family.</text>
</comment>
<protein>
    <submittedName>
        <fullName evidence="4">Uncharacterized protein</fullName>
    </submittedName>
</protein>
<evidence type="ECO:0000313" key="4">
    <source>
        <dbReference type="EMBL" id="PUU73445.1"/>
    </source>
</evidence>
<gene>
    <name evidence="4" type="ORF">B9Z19DRAFT_1196901</name>
</gene>
<dbReference type="OrthoDB" id="407298at2759"/>
<proteinExistence type="inferred from homology"/>
<reference evidence="4 5" key="1">
    <citation type="submission" date="2017-04" db="EMBL/GenBank/DDBJ databases">
        <title>Draft genome sequence of Tuber borchii Vittad., a whitish edible truffle.</title>
        <authorList>
            <consortium name="DOE Joint Genome Institute"/>
            <person name="Murat C."/>
            <person name="Kuo A."/>
            <person name="Barry K.W."/>
            <person name="Clum A."/>
            <person name="Dockter R.B."/>
            <person name="Fauchery L."/>
            <person name="Iotti M."/>
            <person name="Kohler A."/>
            <person name="Labutti K."/>
            <person name="Lindquist E.A."/>
            <person name="Lipzen A."/>
            <person name="Ohm R.A."/>
            <person name="Wang M."/>
            <person name="Grigoriev I.V."/>
            <person name="Zambonelli A."/>
            <person name="Martin F.M."/>
        </authorList>
    </citation>
    <scope>NUCLEOTIDE SEQUENCE [LARGE SCALE GENOMIC DNA]</scope>
    <source>
        <strain evidence="4 5">Tbo3840</strain>
    </source>
</reference>
<evidence type="ECO:0000313" key="5">
    <source>
        <dbReference type="Proteomes" id="UP000244722"/>
    </source>
</evidence>
<dbReference type="EMBL" id="NESQ01000375">
    <property type="protein sequence ID" value="PUU73445.1"/>
    <property type="molecule type" value="Genomic_DNA"/>
</dbReference>
<name>A0A2T6ZD74_TUBBO</name>
<keyword evidence="3" id="KW-0812">Transmembrane</keyword>
<accession>A0A2T6ZD74</accession>
<keyword evidence="3" id="KW-1133">Transmembrane helix</keyword>
<dbReference type="Proteomes" id="UP000244722">
    <property type="component" value="Unassembled WGS sequence"/>
</dbReference>
<feature type="region of interest" description="Disordered" evidence="2">
    <location>
        <begin position="1"/>
        <end position="51"/>
    </location>
</feature>